<dbReference type="InterPro" id="IPR016095">
    <property type="entry name" value="Ribosomal_uL1_3-a/b-sand"/>
</dbReference>
<name>A0A3P8W351_CYNSE</name>
<reference evidence="4 5" key="1">
    <citation type="journal article" date="2014" name="Nat. Genet.">
        <title>Whole-genome sequence of a flatfish provides insights into ZW sex chromosome evolution and adaptation to a benthic lifestyle.</title>
        <authorList>
            <person name="Chen S."/>
            <person name="Zhang G."/>
            <person name="Shao C."/>
            <person name="Huang Q."/>
            <person name="Liu G."/>
            <person name="Zhang P."/>
            <person name="Song W."/>
            <person name="An N."/>
            <person name="Chalopin D."/>
            <person name="Volff J.N."/>
            <person name="Hong Y."/>
            <person name="Li Q."/>
            <person name="Sha Z."/>
            <person name="Zhou H."/>
            <person name="Xie M."/>
            <person name="Yu Q."/>
            <person name="Liu Y."/>
            <person name="Xiang H."/>
            <person name="Wang N."/>
            <person name="Wu K."/>
            <person name="Yang C."/>
            <person name="Zhou Q."/>
            <person name="Liao X."/>
            <person name="Yang L."/>
            <person name="Hu Q."/>
            <person name="Zhang J."/>
            <person name="Meng L."/>
            <person name="Jin L."/>
            <person name="Tian Y."/>
            <person name="Lian J."/>
            <person name="Yang J."/>
            <person name="Miao G."/>
            <person name="Liu S."/>
            <person name="Liang Z."/>
            <person name="Yan F."/>
            <person name="Li Y."/>
            <person name="Sun B."/>
            <person name="Zhang H."/>
            <person name="Zhang J."/>
            <person name="Zhu Y."/>
            <person name="Du M."/>
            <person name="Zhao Y."/>
            <person name="Schartl M."/>
            <person name="Tang Q."/>
            <person name="Wang J."/>
        </authorList>
    </citation>
    <scope>NUCLEOTIDE SEQUENCE</scope>
</reference>
<organism evidence="4 5">
    <name type="scientific">Cynoglossus semilaevis</name>
    <name type="common">Tongue sole</name>
    <dbReference type="NCBI Taxonomy" id="244447"/>
    <lineage>
        <taxon>Eukaryota</taxon>
        <taxon>Metazoa</taxon>
        <taxon>Chordata</taxon>
        <taxon>Craniata</taxon>
        <taxon>Vertebrata</taxon>
        <taxon>Euteleostomi</taxon>
        <taxon>Actinopterygii</taxon>
        <taxon>Neopterygii</taxon>
        <taxon>Teleostei</taxon>
        <taxon>Neoteleostei</taxon>
        <taxon>Acanthomorphata</taxon>
        <taxon>Carangaria</taxon>
        <taxon>Pleuronectiformes</taxon>
        <taxon>Pleuronectoidei</taxon>
        <taxon>Cynoglossidae</taxon>
        <taxon>Cynoglossinae</taxon>
        <taxon>Cynoglossus</taxon>
    </lineage>
</organism>
<evidence type="ECO:0000256" key="3">
    <source>
        <dbReference type="ARBA" id="ARBA00023274"/>
    </source>
</evidence>
<evidence type="ECO:0000256" key="1">
    <source>
        <dbReference type="ARBA" id="ARBA00010531"/>
    </source>
</evidence>
<dbReference type="GO" id="GO:1990904">
    <property type="term" value="C:ribonucleoprotein complex"/>
    <property type="evidence" value="ECO:0007669"/>
    <property type="project" value="UniProtKB-KW"/>
</dbReference>
<dbReference type="Ensembl" id="ENSCSET00000022262.1">
    <property type="protein sequence ID" value="ENSCSEP00000021983.1"/>
    <property type="gene ID" value="ENSCSEG00000014014.1"/>
</dbReference>
<dbReference type="GeneTree" id="ENSGT00940000162168"/>
<sequence>MATGTRAVWKVLSRCQQHLLSVAAPANSGISQNAWRNVPVRTVAAVKTRAKKVSKEEAEKEIKKEKVINETKRHKPYDAIELLKKFQKLDFTSHSQPVYVNLKLDMKLEKKRKVDAFVATLQLPFPFKTDLNKILVFTEDPNQMKEALENGASMAGGAELIQQIIDDEISADFYLAVPAVVPKIMALKSKLRKKFPKSNRGTVGDNIISMLDMYKTGFQYKVENQCYINTQIATLDMPTEHIFTNLQTILIDVCSRKPAEMGPFIERAIIGSQTSEALWFKSEDVLPKDEEKKEEEQ</sequence>
<keyword evidence="2" id="KW-0689">Ribosomal protein</keyword>
<comment type="similarity">
    <text evidence="1">Belongs to the universal ribosomal protein uL1 family.</text>
</comment>
<keyword evidence="3" id="KW-0687">Ribonucleoprotein</keyword>
<evidence type="ECO:0000313" key="5">
    <source>
        <dbReference type="Proteomes" id="UP000265120"/>
    </source>
</evidence>
<reference evidence="4" key="2">
    <citation type="submission" date="2025-08" db="UniProtKB">
        <authorList>
            <consortium name="Ensembl"/>
        </authorList>
    </citation>
    <scope>IDENTIFICATION</scope>
</reference>
<dbReference type="SUPFAM" id="SSF56808">
    <property type="entry name" value="Ribosomal protein L1"/>
    <property type="match status" value="1"/>
</dbReference>
<dbReference type="Gene3D" id="3.30.190.20">
    <property type="match status" value="1"/>
</dbReference>
<dbReference type="PANTHER" id="PTHR36427">
    <property type="entry name" value="54S RIBOSOMAL PROTEIN L1, MITOCHONDRIAL"/>
    <property type="match status" value="1"/>
</dbReference>
<accession>A0A3P8W351</accession>
<evidence type="ECO:0000256" key="2">
    <source>
        <dbReference type="ARBA" id="ARBA00022980"/>
    </source>
</evidence>
<evidence type="ECO:0000313" key="4">
    <source>
        <dbReference type="Ensembl" id="ENSCSEP00000021983.1"/>
    </source>
</evidence>
<protein>
    <submittedName>
        <fullName evidence="4">Mitochondrial ribosomal protein L1</fullName>
    </submittedName>
</protein>
<reference evidence="4" key="3">
    <citation type="submission" date="2025-09" db="UniProtKB">
        <authorList>
            <consortium name="Ensembl"/>
        </authorList>
    </citation>
    <scope>IDENTIFICATION</scope>
</reference>
<dbReference type="InterPro" id="IPR023674">
    <property type="entry name" value="Ribosomal_uL1-like"/>
</dbReference>
<dbReference type="Gene3D" id="3.40.50.790">
    <property type="match status" value="1"/>
</dbReference>
<dbReference type="GO" id="GO:0005840">
    <property type="term" value="C:ribosome"/>
    <property type="evidence" value="ECO:0007669"/>
    <property type="project" value="UniProtKB-KW"/>
</dbReference>
<dbReference type="Pfam" id="PF00687">
    <property type="entry name" value="Ribosomal_L1"/>
    <property type="match status" value="1"/>
</dbReference>
<dbReference type="PANTHER" id="PTHR36427:SF3">
    <property type="entry name" value="LARGE RIBOSOMAL SUBUNIT PROTEIN UL1M"/>
    <property type="match status" value="1"/>
</dbReference>
<keyword evidence="5" id="KW-1185">Reference proteome</keyword>
<dbReference type="Proteomes" id="UP000265120">
    <property type="component" value="Chromosome Z"/>
</dbReference>
<proteinExistence type="inferred from homology"/>
<dbReference type="InterPro" id="IPR028364">
    <property type="entry name" value="Ribosomal_uL1/biogenesis"/>
</dbReference>
<dbReference type="AlphaFoldDB" id="A0A3P8W351"/>